<gene>
    <name evidence="2" type="ORF">DJFAAGMI_01435</name>
</gene>
<feature type="transmembrane region" description="Helical" evidence="1">
    <location>
        <begin position="159"/>
        <end position="178"/>
    </location>
</feature>
<evidence type="ECO:0000256" key="1">
    <source>
        <dbReference type="SAM" id="Phobius"/>
    </source>
</evidence>
<organism evidence="2 3">
    <name type="scientific">Comamonas brasiliensis</name>
    <dbReference type="NCBI Taxonomy" id="1812482"/>
    <lineage>
        <taxon>Bacteria</taxon>
        <taxon>Pseudomonadati</taxon>
        <taxon>Pseudomonadota</taxon>
        <taxon>Betaproteobacteria</taxon>
        <taxon>Burkholderiales</taxon>
        <taxon>Comamonadaceae</taxon>
        <taxon>Comamonas</taxon>
    </lineage>
</organism>
<comment type="caution">
    <text evidence="2">The sequence shown here is derived from an EMBL/GenBank/DDBJ whole genome shotgun (WGS) entry which is preliminary data.</text>
</comment>
<reference evidence="2 3" key="1">
    <citation type="submission" date="2020-03" db="EMBL/GenBank/DDBJ databases">
        <title>The role of nitrogen metabolism on polyethylene biodegradation.</title>
        <authorList>
            <person name="Peixoto J."/>
            <person name="Vizzotto C.S."/>
            <person name="Ramos A."/>
            <person name="Alves G."/>
            <person name="Steindorff A."/>
            <person name="Kruger R."/>
        </authorList>
    </citation>
    <scope>NUCLEOTIDE SEQUENCE [LARGE SCALE GENOMIC DNA]</scope>
    <source>
        <strain evidence="2 3">PE63</strain>
    </source>
</reference>
<evidence type="ECO:0008006" key="4">
    <source>
        <dbReference type="Google" id="ProtNLM"/>
    </source>
</evidence>
<accession>A0ABS5LQE2</accession>
<keyword evidence="3" id="KW-1185">Reference proteome</keyword>
<evidence type="ECO:0000313" key="2">
    <source>
        <dbReference type="EMBL" id="MBS3018703.1"/>
    </source>
</evidence>
<protein>
    <recommendedName>
        <fullName evidence="4">DUF4231 domain-containing protein</fullName>
    </recommendedName>
</protein>
<evidence type="ECO:0000313" key="3">
    <source>
        <dbReference type="Proteomes" id="UP001647436"/>
    </source>
</evidence>
<keyword evidence="1" id="KW-0812">Transmembrane</keyword>
<dbReference type="RefSeq" id="WP_211456508.1">
    <property type="nucleotide sequence ID" value="NZ_JAANES010000001.1"/>
</dbReference>
<keyword evidence="1" id="KW-0472">Membrane</keyword>
<proteinExistence type="predicted"/>
<dbReference type="EMBL" id="JAANES010000001">
    <property type="protein sequence ID" value="MBS3018703.1"/>
    <property type="molecule type" value="Genomic_DNA"/>
</dbReference>
<feature type="transmembrane region" description="Helical" evidence="1">
    <location>
        <begin position="29"/>
        <end position="48"/>
    </location>
</feature>
<name>A0ABS5LQE2_9BURK</name>
<feature type="transmembrane region" description="Helical" evidence="1">
    <location>
        <begin position="190"/>
        <end position="211"/>
    </location>
</feature>
<sequence>MDKHTEIAQEFHKLFEGKDLYPKFVSWQWIAWLVLGPIFAISAGYAAYCIATQQPALKVVLSGIGMIVAELAFLSVNAAIDSYKNKRQDERFSLKPPDVKLQLQAAKRRELERLFGLRSASFLTVAKEMSELKAAKKDFAEPSIGFWSSIFQSDAKPRLIAITLGACAITAALINRSIESTAIFELIESGNFYVILSLCVWLALIAHFSIYGGRVAFQAISGKVMEWLLRLGWSKTANKIALNYMAQALVELHEPAKTIQRPLKPFDSYRRRRAKLY</sequence>
<dbReference type="Proteomes" id="UP001647436">
    <property type="component" value="Unassembled WGS sequence"/>
</dbReference>
<feature type="transmembrane region" description="Helical" evidence="1">
    <location>
        <begin position="60"/>
        <end position="80"/>
    </location>
</feature>
<keyword evidence="1" id="KW-1133">Transmembrane helix</keyword>